<feature type="compositionally biased region" description="Low complexity" evidence="1">
    <location>
        <begin position="164"/>
        <end position="177"/>
    </location>
</feature>
<sequence length="246" mass="27685">MAAEHPQVSAPRAETSTDPQLPEYYQQIGVTQLLEEFKNLDGRVNFELFERAVGNPKTRNFVVDFGDEEAWCGFDLAVDAFNGLLEAKINFLRPPLSLLLDEREITLGLPPDAAVTDPTAATGRTQYTMDLYAQSDVFEALAKYYDLSPRLLALMCSDPRKPKPAAAPKSSSSLFRRSPPRQEKSPVPSLDLEEGSDTTELSSLSELDPLYNINHYSIVDDVWHYSSVDWGRRCMFPSLVSWNFRD</sequence>
<feature type="region of interest" description="Disordered" evidence="1">
    <location>
        <begin position="160"/>
        <end position="201"/>
    </location>
</feature>
<reference evidence="2 3" key="1">
    <citation type="submission" date="2023-08" db="EMBL/GenBank/DDBJ databases">
        <title>Black Yeasts Isolated from many extreme environments.</title>
        <authorList>
            <person name="Coleine C."/>
            <person name="Stajich J.E."/>
            <person name="Selbmann L."/>
        </authorList>
    </citation>
    <scope>NUCLEOTIDE SEQUENCE [LARGE SCALE GENOMIC DNA]</scope>
    <source>
        <strain evidence="2 3">CCFEE 536</strain>
    </source>
</reference>
<organism evidence="2 3">
    <name type="scientific">Cryomyces antarcticus</name>
    <dbReference type="NCBI Taxonomy" id="329879"/>
    <lineage>
        <taxon>Eukaryota</taxon>
        <taxon>Fungi</taxon>
        <taxon>Dikarya</taxon>
        <taxon>Ascomycota</taxon>
        <taxon>Pezizomycotina</taxon>
        <taxon>Dothideomycetes</taxon>
        <taxon>Dothideomycetes incertae sedis</taxon>
        <taxon>Cryomyces</taxon>
    </lineage>
</organism>
<keyword evidence="3" id="KW-1185">Reference proteome</keyword>
<comment type="caution">
    <text evidence="2">The sequence shown here is derived from an EMBL/GenBank/DDBJ whole genome shotgun (WGS) entry which is preliminary data.</text>
</comment>
<protein>
    <submittedName>
        <fullName evidence="2">Uncharacterized protein</fullName>
    </submittedName>
</protein>
<accession>A0ABR0KQZ4</accession>
<gene>
    <name evidence="2" type="ORF">LTR16_005618</name>
</gene>
<dbReference type="EMBL" id="JAVRRA010025547">
    <property type="protein sequence ID" value="KAK5110316.1"/>
    <property type="molecule type" value="Genomic_DNA"/>
</dbReference>
<evidence type="ECO:0000313" key="2">
    <source>
        <dbReference type="EMBL" id="KAK5110316.1"/>
    </source>
</evidence>
<dbReference type="Proteomes" id="UP001357485">
    <property type="component" value="Unassembled WGS sequence"/>
</dbReference>
<evidence type="ECO:0000313" key="3">
    <source>
        <dbReference type="Proteomes" id="UP001357485"/>
    </source>
</evidence>
<feature type="region of interest" description="Disordered" evidence="1">
    <location>
        <begin position="1"/>
        <end position="21"/>
    </location>
</feature>
<proteinExistence type="predicted"/>
<evidence type="ECO:0000256" key="1">
    <source>
        <dbReference type="SAM" id="MobiDB-lite"/>
    </source>
</evidence>
<name>A0ABR0KQZ4_9PEZI</name>